<proteinExistence type="predicted"/>
<comment type="caution">
    <text evidence="4">The sequence shown here is derived from an EMBL/GenBank/DDBJ whole genome shotgun (WGS) entry which is preliminary data.</text>
</comment>
<dbReference type="Gene3D" id="3.40.630.30">
    <property type="match status" value="1"/>
</dbReference>
<gene>
    <name evidence="4" type="ORF">IQ13_0822</name>
</gene>
<keyword evidence="2" id="KW-0012">Acyltransferase</keyword>
<evidence type="ECO:0000256" key="1">
    <source>
        <dbReference type="ARBA" id="ARBA00022679"/>
    </source>
</evidence>
<dbReference type="OrthoDB" id="9796381at2"/>
<dbReference type="CDD" id="cd04301">
    <property type="entry name" value="NAT_SF"/>
    <property type="match status" value="1"/>
</dbReference>
<dbReference type="InterPro" id="IPR016181">
    <property type="entry name" value="Acyl_CoA_acyltransferase"/>
</dbReference>
<keyword evidence="4" id="KW-0687">Ribonucleoprotein</keyword>
<reference evidence="4 5" key="1">
    <citation type="journal article" date="2015" name="Stand. Genomic Sci.">
        <title>Genomic Encyclopedia of Bacterial and Archaeal Type Strains, Phase III: the genomes of soil and plant-associated and newly described type strains.</title>
        <authorList>
            <person name="Whitman W.B."/>
            <person name="Woyke T."/>
            <person name="Klenk H.P."/>
            <person name="Zhou Y."/>
            <person name="Lilburn T.G."/>
            <person name="Beck B.J."/>
            <person name="De Vos P."/>
            <person name="Vandamme P."/>
            <person name="Eisen J.A."/>
            <person name="Garrity G."/>
            <person name="Hugenholtz P."/>
            <person name="Kyrpides N.C."/>
        </authorList>
    </citation>
    <scope>NUCLEOTIDE SEQUENCE [LARGE SCALE GENOMIC DNA]</scope>
    <source>
        <strain evidence="4 5">CGMCC 1.7271</strain>
    </source>
</reference>
<accession>A0A562SWJ4</accession>
<evidence type="ECO:0000313" key="4">
    <source>
        <dbReference type="EMBL" id="TWI85659.1"/>
    </source>
</evidence>
<dbReference type="Pfam" id="PF00583">
    <property type="entry name" value="Acetyltransf_1"/>
    <property type="match status" value="1"/>
</dbReference>
<name>A0A562SWJ4_9BACT</name>
<dbReference type="PANTHER" id="PTHR43877">
    <property type="entry name" value="AMINOALKYLPHOSPHONATE N-ACETYLTRANSFERASE-RELATED-RELATED"/>
    <property type="match status" value="1"/>
</dbReference>
<dbReference type="PROSITE" id="PS51186">
    <property type="entry name" value="GNAT"/>
    <property type="match status" value="1"/>
</dbReference>
<evidence type="ECO:0000259" key="3">
    <source>
        <dbReference type="PROSITE" id="PS51186"/>
    </source>
</evidence>
<dbReference type="RefSeq" id="WP_144884747.1">
    <property type="nucleotide sequence ID" value="NZ_VLLE01000002.1"/>
</dbReference>
<dbReference type="InterPro" id="IPR050832">
    <property type="entry name" value="Bact_Acetyltransf"/>
</dbReference>
<dbReference type="EMBL" id="VLLE01000002">
    <property type="protein sequence ID" value="TWI85659.1"/>
    <property type="molecule type" value="Genomic_DNA"/>
</dbReference>
<dbReference type="SUPFAM" id="SSF55729">
    <property type="entry name" value="Acyl-CoA N-acyltransferases (Nat)"/>
    <property type="match status" value="1"/>
</dbReference>
<keyword evidence="4" id="KW-0689">Ribosomal protein</keyword>
<keyword evidence="5" id="KW-1185">Reference proteome</keyword>
<evidence type="ECO:0000313" key="5">
    <source>
        <dbReference type="Proteomes" id="UP000316167"/>
    </source>
</evidence>
<protein>
    <submittedName>
        <fullName evidence="4">Ribosomal protein S18 acetylase RimI-like enzyme</fullName>
    </submittedName>
</protein>
<dbReference type="Proteomes" id="UP000316167">
    <property type="component" value="Unassembled WGS sequence"/>
</dbReference>
<dbReference type="GO" id="GO:0016747">
    <property type="term" value="F:acyltransferase activity, transferring groups other than amino-acyl groups"/>
    <property type="evidence" value="ECO:0007669"/>
    <property type="project" value="InterPro"/>
</dbReference>
<sequence>MIAQAVQEDIPHIVDLLNSAYRGERSQKGWTTEAHLIAGDVRTDEADVLKVFQQPGSVILKYTNDAGEIIGTVNLQQHERGVYLGMFAVNPNLQGGGIGKQLLKAADEHAKKVGSATIYMSVISVRSELIDWYKRHGYAETGERKPFVQDNLTGTHLQPLEFLILEKQIQ</sequence>
<dbReference type="GO" id="GO:0005840">
    <property type="term" value="C:ribosome"/>
    <property type="evidence" value="ECO:0007669"/>
    <property type="project" value="UniProtKB-KW"/>
</dbReference>
<keyword evidence="1" id="KW-0808">Transferase</keyword>
<dbReference type="InterPro" id="IPR000182">
    <property type="entry name" value="GNAT_dom"/>
</dbReference>
<organism evidence="4 5">
    <name type="scientific">Lacibacter cauensis</name>
    <dbReference type="NCBI Taxonomy" id="510947"/>
    <lineage>
        <taxon>Bacteria</taxon>
        <taxon>Pseudomonadati</taxon>
        <taxon>Bacteroidota</taxon>
        <taxon>Chitinophagia</taxon>
        <taxon>Chitinophagales</taxon>
        <taxon>Chitinophagaceae</taxon>
        <taxon>Lacibacter</taxon>
    </lineage>
</organism>
<dbReference type="PANTHER" id="PTHR43877:SF2">
    <property type="entry name" value="AMINOALKYLPHOSPHONATE N-ACETYLTRANSFERASE-RELATED"/>
    <property type="match status" value="1"/>
</dbReference>
<feature type="domain" description="N-acetyltransferase" evidence="3">
    <location>
        <begin position="1"/>
        <end position="170"/>
    </location>
</feature>
<dbReference type="AlphaFoldDB" id="A0A562SWJ4"/>
<evidence type="ECO:0000256" key="2">
    <source>
        <dbReference type="ARBA" id="ARBA00023315"/>
    </source>
</evidence>